<accession>A0ABT9TN80</accession>
<gene>
    <name evidence="1" type="ORF">J2T10_002758</name>
</gene>
<proteinExistence type="predicted"/>
<evidence type="ECO:0000313" key="1">
    <source>
        <dbReference type="EMBL" id="MDQ0103101.1"/>
    </source>
</evidence>
<sequence length="116" mass="12735">MNVDAAKLAGMFVVEVGTRQAWPFIGFCDDTGNKAREFRLYIDARWTMGDKGGDADSHETWMISALETNNRTVSKVQVDAESNLRIDFFNATSLAVSGEPTATTVGDPWWLGELSG</sequence>
<dbReference type="Proteomes" id="UP001244563">
    <property type="component" value="Unassembled WGS sequence"/>
</dbReference>
<protein>
    <submittedName>
        <fullName evidence="1">Uncharacterized protein</fullName>
    </submittedName>
</protein>
<evidence type="ECO:0000313" key="2">
    <source>
        <dbReference type="Proteomes" id="UP001244563"/>
    </source>
</evidence>
<organism evidence="1 2">
    <name type="scientific">Paenarthrobacter nicotinovorans</name>
    <name type="common">Arthrobacter nicotinovorans</name>
    <dbReference type="NCBI Taxonomy" id="29320"/>
    <lineage>
        <taxon>Bacteria</taxon>
        <taxon>Bacillati</taxon>
        <taxon>Actinomycetota</taxon>
        <taxon>Actinomycetes</taxon>
        <taxon>Micrococcales</taxon>
        <taxon>Micrococcaceae</taxon>
        <taxon>Paenarthrobacter</taxon>
    </lineage>
</organism>
<keyword evidence="2" id="KW-1185">Reference proteome</keyword>
<dbReference type="EMBL" id="JAUSSW010000007">
    <property type="protein sequence ID" value="MDQ0103101.1"/>
    <property type="molecule type" value="Genomic_DNA"/>
</dbReference>
<name>A0ABT9TN80_PAENI</name>
<comment type="caution">
    <text evidence="1">The sequence shown here is derived from an EMBL/GenBank/DDBJ whole genome shotgun (WGS) entry which is preliminary data.</text>
</comment>
<dbReference type="RefSeq" id="WP_064723065.1">
    <property type="nucleotide sequence ID" value="NZ_BDDW01000011.1"/>
</dbReference>
<reference evidence="1 2" key="1">
    <citation type="submission" date="2023-07" db="EMBL/GenBank/DDBJ databases">
        <title>Sorghum-associated microbial communities from plants grown in Nebraska, USA.</title>
        <authorList>
            <person name="Schachtman D."/>
        </authorList>
    </citation>
    <scope>NUCLEOTIDE SEQUENCE [LARGE SCALE GENOMIC DNA]</scope>
    <source>
        <strain evidence="1 2">CC523</strain>
    </source>
</reference>